<accession>A0A561XPN3</accession>
<evidence type="ECO:0000256" key="5">
    <source>
        <dbReference type="ARBA" id="ARBA00023002"/>
    </source>
</evidence>
<keyword evidence="6" id="KW-0732">Signal</keyword>
<dbReference type="Proteomes" id="UP000321485">
    <property type="component" value="Unassembled WGS sequence"/>
</dbReference>
<protein>
    <submittedName>
        <fullName evidence="8">4,5-DOPA dioxygenase extradiol</fullName>
    </submittedName>
</protein>
<feature type="chain" id="PRO_5022063001" evidence="6">
    <location>
        <begin position="29"/>
        <end position="307"/>
    </location>
</feature>
<dbReference type="CDD" id="cd07363">
    <property type="entry name" value="45_DOPA_Dioxygenase"/>
    <property type="match status" value="1"/>
</dbReference>
<evidence type="ECO:0000259" key="7">
    <source>
        <dbReference type="Pfam" id="PF02900"/>
    </source>
</evidence>
<comment type="caution">
    <text evidence="8">The sequence shown here is derived from an EMBL/GenBank/DDBJ whole genome shotgun (WGS) entry which is preliminary data.</text>
</comment>
<dbReference type="EMBL" id="VJWE01000012">
    <property type="protein sequence ID" value="TWG38061.1"/>
    <property type="molecule type" value="Genomic_DNA"/>
</dbReference>
<dbReference type="AlphaFoldDB" id="A0A561XPN3"/>
<evidence type="ECO:0000256" key="6">
    <source>
        <dbReference type="SAM" id="SignalP"/>
    </source>
</evidence>
<evidence type="ECO:0000313" key="9">
    <source>
        <dbReference type="Proteomes" id="UP000321485"/>
    </source>
</evidence>
<dbReference type="InterPro" id="IPR004183">
    <property type="entry name" value="Xdiol_dOase_suB"/>
</dbReference>
<dbReference type="PANTHER" id="PTHR30096:SF0">
    <property type="entry name" value="4,5-DOPA DIOXYGENASE EXTRADIOL-LIKE PROTEIN"/>
    <property type="match status" value="1"/>
</dbReference>
<dbReference type="Pfam" id="PF02900">
    <property type="entry name" value="LigB"/>
    <property type="match status" value="1"/>
</dbReference>
<evidence type="ECO:0000256" key="2">
    <source>
        <dbReference type="ARBA" id="ARBA00007581"/>
    </source>
</evidence>
<dbReference type="GO" id="GO:0016702">
    <property type="term" value="F:oxidoreductase activity, acting on single donors with incorporation of molecular oxygen, incorporation of two atoms of oxygen"/>
    <property type="evidence" value="ECO:0007669"/>
    <property type="project" value="UniProtKB-ARBA"/>
</dbReference>
<evidence type="ECO:0000256" key="3">
    <source>
        <dbReference type="ARBA" id="ARBA00022723"/>
    </source>
</evidence>
<organism evidence="8 9">
    <name type="scientific">Acidovorax delafieldii</name>
    <name type="common">Pseudomonas delafieldii</name>
    <dbReference type="NCBI Taxonomy" id="47920"/>
    <lineage>
        <taxon>Bacteria</taxon>
        <taxon>Pseudomonadati</taxon>
        <taxon>Pseudomonadota</taxon>
        <taxon>Betaproteobacteria</taxon>
        <taxon>Burkholderiales</taxon>
        <taxon>Comamonadaceae</taxon>
        <taxon>Acidovorax</taxon>
    </lineage>
</organism>
<evidence type="ECO:0000256" key="1">
    <source>
        <dbReference type="ARBA" id="ARBA00001947"/>
    </source>
</evidence>
<reference evidence="8 9" key="1">
    <citation type="journal article" date="2015" name="Stand. Genomic Sci.">
        <title>Genomic Encyclopedia of Bacterial and Archaeal Type Strains, Phase III: the genomes of soil and plant-associated and newly described type strains.</title>
        <authorList>
            <person name="Whitman W.B."/>
            <person name="Woyke T."/>
            <person name="Klenk H.P."/>
            <person name="Zhou Y."/>
            <person name="Lilburn T.G."/>
            <person name="Beck B.J."/>
            <person name="De Vos P."/>
            <person name="Vandamme P."/>
            <person name="Eisen J.A."/>
            <person name="Garrity G."/>
            <person name="Hugenholtz P."/>
            <person name="Kyrpides N.C."/>
        </authorList>
    </citation>
    <scope>NUCLEOTIDE SEQUENCE [LARGE SCALE GENOMIC DNA]</scope>
    <source>
        <strain evidence="8 9">DSM 64</strain>
    </source>
</reference>
<name>A0A561XPN3_ACIDE</name>
<keyword evidence="4" id="KW-0862">Zinc</keyword>
<dbReference type="PANTHER" id="PTHR30096">
    <property type="entry name" value="4,5-DOPA DIOXYGENASE EXTRADIOL-LIKE PROTEIN"/>
    <property type="match status" value="1"/>
</dbReference>
<evidence type="ECO:0000256" key="4">
    <source>
        <dbReference type="ARBA" id="ARBA00022833"/>
    </source>
</evidence>
<keyword evidence="3" id="KW-0479">Metal-binding</keyword>
<dbReference type="GO" id="GO:0008270">
    <property type="term" value="F:zinc ion binding"/>
    <property type="evidence" value="ECO:0007669"/>
    <property type="project" value="InterPro"/>
</dbReference>
<sequence>MQRRTSLAALTGLAAFPGAFMTSSLSSAATATALQALKPSPRMPVLFVGHGSPMNAIEDNAWRRSWQAMGTELMARAVQPQLILCVSAHWLTRGGWQLTGMANPKTIHDFGGFPQALFDQQYPVPGAPAVARSLARELKSPATGAALGVDEGEWGLDHGTWSVLKPMFPQARIPVMQLSMDYSRAPAEHYALGQQLKALRERGVLIVGSGNIVHNLRASRRGSAANEAYDWATEFDTVVQEQIKKGQLGALQDFQNLGAVAQQAHPTYEHYLPLLYAAGAVLPSEMPRFFNTGYQSASISMRSVLWG</sequence>
<dbReference type="Gene3D" id="3.40.830.10">
    <property type="entry name" value="LigB-like"/>
    <property type="match status" value="1"/>
</dbReference>
<dbReference type="SUPFAM" id="SSF53213">
    <property type="entry name" value="LigB-like"/>
    <property type="match status" value="1"/>
</dbReference>
<dbReference type="GO" id="GO:0008198">
    <property type="term" value="F:ferrous iron binding"/>
    <property type="evidence" value="ECO:0007669"/>
    <property type="project" value="InterPro"/>
</dbReference>
<gene>
    <name evidence="8" type="ORF">ATF69_1999</name>
</gene>
<dbReference type="NCBIfam" id="NF007914">
    <property type="entry name" value="PRK10628.1"/>
    <property type="match status" value="1"/>
</dbReference>
<evidence type="ECO:0000313" key="8">
    <source>
        <dbReference type="EMBL" id="TWG38061.1"/>
    </source>
</evidence>
<proteinExistence type="inferred from homology"/>
<keyword evidence="5" id="KW-0560">Oxidoreductase</keyword>
<dbReference type="InterPro" id="IPR014436">
    <property type="entry name" value="Extradiol_dOase_DODA"/>
</dbReference>
<feature type="domain" description="Extradiol ring-cleavage dioxygenase class III enzyme subunit B" evidence="7">
    <location>
        <begin position="47"/>
        <end position="281"/>
    </location>
</feature>
<dbReference type="PIRSF" id="PIRSF006157">
    <property type="entry name" value="Doxgns_DODA"/>
    <property type="match status" value="1"/>
</dbReference>
<feature type="signal peptide" evidence="6">
    <location>
        <begin position="1"/>
        <end position="28"/>
    </location>
</feature>
<comment type="cofactor">
    <cofactor evidence="1">
        <name>Zn(2+)</name>
        <dbReference type="ChEBI" id="CHEBI:29105"/>
    </cofactor>
</comment>
<keyword evidence="8" id="KW-0223">Dioxygenase</keyword>
<comment type="similarity">
    <text evidence="2">Belongs to the DODA-type extradiol aromatic ring-opening dioxygenase family.</text>
</comment>